<dbReference type="OrthoDB" id="9799672at2"/>
<keyword evidence="3" id="KW-0949">S-adenosyl-L-methionine</keyword>
<evidence type="ECO:0000256" key="1">
    <source>
        <dbReference type="ARBA" id="ARBA00022603"/>
    </source>
</evidence>
<dbReference type="InterPro" id="IPR029063">
    <property type="entry name" value="SAM-dependent_MTases_sf"/>
</dbReference>
<reference evidence="5" key="1">
    <citation type="submission" date="2015-01" db="EMBL/GenBank/DDBJ databases">
        <title>Flavisolibacter sp./LCS9/ whole genome sequencing.</title>
        <authorList>
            <person name="Kim M.K."/>
            <person name="Srinivasan S."/>
            <person name="Lee J.-J."/>
        </authorList>
    </citation>
    <scope>NUCLEOTIDE SEQUENCE [LARGE SCALE GENOMIC DNA]</scope>
    <source>
        <strain evidence="5">LCS9</strain>
    </source>
</reference>
<dbReference type="Proteomes" id="UP000077177">
    <property type="component" value="Chromosome"/>
</dbReference>
<dbReference type="RefSeq" id="WP_066403968.1">
    <property type="nucleotide sequence ID" value="NZ_CP011390.1"/>
</dbReference>
<evidence type="ECO:0000313" key="4">
    <source>
        <dbReference type="EMBL" id="ANE50719.1"/>
    </source>
</evidence>
<keyword evidence="5" id="KW-1185">Reference proteome</keyword>
<dbReference type="SUPFAM" id="SSF53335">
    <property type="entry name" value="S-adenosyl-L-methionine-dependent methyltransferases"/>
    <property type="match status" value="1"/>
</dbReference>
<name>A0A172TUF4_9BACT</name>
<dbReference type="KEGG" id="fla:SY85_09625"/>
<organism evidence="4 5">
    <name type="scientific">Flavisolibacter tropicus</name>
    <dbReference type="NCBI Taxonomy" id="1492898"/>
    <lineage>
        <taxon>Bacteria</taxon>
        <taxon>Pseudomonadati</taxon>
        <taxon>Bacteroidota</taxon>
        <taxon>Chitinophagia</taxon>
        <taxon>Chitinophagales</taxon>
        <taxon>Chitinophagaceae</taxon>
        <taxon>Flavisolibacter</taxon>
    </lineage>
</organism>
<evidence type="ECO:0000256" key="2">
    <source>
        <dbReference type="ARBA" id="ARBA00022679"/>
    </source>
</evidence>
<dbReference type="PATRIC" id="fig|1492898.3.peg.2065"/>
<keyword evidence="2 4" id="KW-0808">Transferase</keyword>
<accession>A0A172TUF4</accession>
<evidence type="ECO:0000313" key="5">
    <source>
        <dbReference type="Proteomes" id="UP000077177"/>
    </source>
</evidence>
<reference evidence="4 5" key="2">
    <citation type="journal article" date="2016" name="Int. J. Syst. Evol. Microbiol.">
        <title>Flavisolibacter tropicus sp. nov., isolated from tropical soil.</title>
        <authorList>
            <person name="Lee J.J."/>
            <person name="Kang M.S."/>
            <person name="Kim G.S."/>
            <person name="Lee C.S."/>
            <person name="Lim S."/>
            <person name="Lee J."/>
            <person name="Roh S.H."/>
            <person name="Kang H."/>
            <person name="Ha J.M."/>
            <person name="Bae S."/>
            <person name="Jung H.Y."/>
            <person name="Kim M.K."/>
        </authorList>
    </citation>
    <scope>NUCLEOTIDE SEQUENCE [LARGE SCALE GENOMIC DNA]</scope>
    <source>
        <strain evidence="4 5">LCS9</strain>
    </source>
</reference>
<dbReference type="PROSITE" id="PS51682">
    <property type="entry name" value="SAM_OMT_I"/>
    <property type="match status" value="1"/>
</dbReference>
<gene>
    <name evidence="4" type="ORF">SY85_09625</name>
</gene>
<dbReference type="Pfam" id="PF01596">
    <property type="entry name" value="Methyltransf_3"/>
    <property type="match status" value="1"/>
</dbReference>
<dbReference type="GO" id="GO:0032259">
    <property type="term" value="P:methylation"/>
    <property type="evidence" value="ECO:0007669"/>
    <property type="project" value="UniProtKB-KW"/>
</dbReference>
<dbReference type="PANTHER" id="PTHR10509">
    <property type="entry name" value="O-METHYLTRANSFERASE-RELATED"/>
    <property type="match status" value="1"/>
</dbReference>
<proteinExistence type="predicted"/>
<evidence type="ECO:0000256" key="3">
    <source>
        <dbReference type="ARBA" id="ARBA00022691"/>
    </source>
</evidence>
<dbReference type="Gene3D" id="3.40.50.150">
    <property type="entry name" value="Vaccinia Virus protein VP39"/>
    <property type="match status" value="1"/>
</dbReference>
<dbReference type="AlphaFoldDB" id="A0A172TUF4"/>
<dbReference type="PANTHER" id="PTHR10509:SF14">
    <property type="entry name" value="CAFFEOYL-COA O-METHYLTRANSFERASE 3-RELATED"/>
    <property type="match status" value="1"/>
</dbReference>
<dbReference type="STRING" id="1492898.SY85_09625"/>
<sequence length="212" mass="24130">MEIINPLAQEYAESFTTPDDALLQEITAFTVNTHAKSHMLSGHLQGKFLEMVSCMIRPQYILEIGTFTGYSAICLSKGLQSTGKLHTIEVREEDAAVAQNFIKRSSFSEQIKIHIGDARQIIDELYYPWDLVFIDADKVSYTEYFNRVLPKVKQGGFILADNVLFHGQVLTPEIKGKNPKAIQAFNEYIMQRTDVEKVLLPLRDGIYLIRKL</sequence>
<keyword evidence="1 4" id="KW-0489">Methyltransferase</keyword>
<dbReference type="GO" id="GO:0008757">
    <property type="term" value="F:S-adenosylmethionine-dependent methyltransferase activity"/>
    <property type="evidence" value="ECO:0007669"/>
    <property type="project" value="TreeGrafter"/>
</dbReference>
<dbReference type="InterPro" id="IPR050362">
    <property type="entry name" value="Cation-dep_OMT"/>
</dbReference>
<dbReference type="InterPro" id="IPR002935">
    <property type="entry name" value="SAM_O-MeTrfase"/>
</dbReference>
<dbReference type="EMBL" id="CP011390">
    <property type="protein sequence ID" value="ANE50719.1"/>
    <property type="molecule type" value="Genomic_DNA"/>
</dbReference>
<protein>
    <submittedName>
        <fullName evidence="4">Methyltransferase</fullName>
    </submittedName>
</protein>
<dbReference type="GO" id="GO:0008171">
    <property type="term" value="F:O-methyltransferase activity"/>
    <property type="evidence" value="ECO:0007669"/>
    <property type="project" value="InterPro"/>
</dbReference>